<feature type="compositionally biased region" description="Basic and acidic residues" evidence="5">
    <location>
        <begin position="78"/>
        <end position="96"/>
    </location>
</feature>
<dbReference type="Pfam" id="PF20652">
    <property type="entry name" value="Sec8_C"/>
    <property type="match status" value="1"/>
</dbReference>
<evidence type="ECO:0000256" key="1">
    <source>
        <dbReference type="ARBA" id="ARBA00022448"/>
    </source>
</evidence>
<keyword evidence="3 4" id="KW-0653">Protein transport</keyword>
<evidence type="ECO:0000256" key="4">
    <source>
        <dbReference type="RuleBase" id="RU367079"/>
    </source>
</evidence>
<organism evidence="8 9">
    <name type="scientific">Stereocaulon virgatum</name>
    <dbReference type="NCBI Taxonomy" id="373712"/>
    <lineage>
        <taxon>Eukaryota</taxon>
        <taxon>Fungi</taxon>
        <taxon>Dikarya</taxon>
        <taxon>Ascomycota</taxon>
        <taxon>Pezizomycotina</taxon>
        <taxon>Lecanoromycetes</taxon>
        <taxon>OSLEUM clade</taxon>
        <taxon>Lecanoromycetidae</taxon>
        <taxon>Lecanorales</taxon>
        <taxon>Lecanorineae</taxon>
        <taxon>Stereocaulaceae</taxon>
        <taxon>Stereocaulon</taxon>
    </lineage>
</organism>
<protein>
    <recommendedName>
        <fullName evidence="4">Exocyst complex component Sec8</fullName>
    </recommendedName>
</protein>
<proteinExistence type="inferred from homology"/>
<dbReference type="PANTHER" id="PTHR14146">
    <property type="entry name" value="EXOCYST COMPLEX COMPONENT 4"/>
    <property type="match status" value="1"/>
</dbReference>
<dbReference type="InterPro" id="IPR039682">
    <property type="entry name" value="Sec8/EXOC4"/>
</dbReference>
<dbReference type="Proteomes" id="UP001590950">
    <property type="component" value="Unassembled WGS sequence"/>
</dbReference>
<keyword evidence="9" id="KW-1185">Reference proteome</keyword>
<evidence type="ECO:0000259" key="6">
    <source>
        <dbReference type="Pfam" id="PF04048"/>
    </source>
</evidence>
<sequence length="1096" mass="123588">MSYSNGYTNGYGSNRYEEPNHEAESRDSSRQRRAGGYGGFYNESFAVPGDSEPTSTQPTFRRQGTDDSTGGFGHFASVKRDTDAHDSSRSRERGGRAQESSRVGASGSGGKQIEGVLDHIHANWDVLTRDDCVPVHVALQLMDYSSLGRGDDYQDFQRTNRHLQKALKAIVNEHHQGFNSSIGTFHKIQASIHASQSRVRTLRDLVQGAKSNLMVTKPELKSLGASSQKYDDMLTILGQIEKLQLVPEQLDARISDKHFLPAVDLLQDALRMIRKSDMENIGALTDLRIYFSNQETSLTDILIEELHDHLYLKSPYCQDRWKPYTEGSGNISAPEPGAVSLPNTWGRPLYRFIDSLDASLPMEDDASQNPEADSFQYMHMLVEAVNKLGHLDVAVDRMEQRLPVELFAIVDRTNQEVDMRHAAHTRGPRNAEKTVFDFEFENSSARNEVLNDLLWTMYSKFEAIAEGHRAIHDVVAGIVKREGLRHPENLTRGFKEMWKLYQSEMRSLLHDYLATDANQSQRHGRQPAGEANIFHGNHRERNKRVFKLSEIDQKSIDLAADQHDLDQILQASVPGLVSKSQGPSGSSRIKATTTIDGPAAGHKLLVEPNVFNISSLLPPSLSFLQRLKDIVPHDSDIAMSTLTSFLDEFIINVFHPQLEETVTELCTQSFLELDAFQTDPQWSQQSIRPIFKGTINFFALIRSFCKLLDTIPPDLTSTQLIITQMVAYYDRCCEWYRSLVRRSKSQVQDEVRYLKTAAAMADAGEVRNLVEAIWNGEISSEQQEDPMETEVKLLISMTNETPLDPFDIISDRRSVTALCLLYCSMQWLASQLHQLRRVVPDRSSTSQRDSKPSHNRQWSLLNSARLQDKNTPIYLPMTHDTVEAFDSILASIRTLATTALLTLHIDIRLGVIHMLNRTLHAPYLLAQPAQDPDPSILQLNGDLLSFADTLSTHLPLPAQNFITTGLALLIDTFLVTNASHITGGMNDHGCGRMQLNILVLSQNLKSIETSSEEHSIELERSARFFDLFMEGADGVVERARDRGGEGLEGFMLEELKALVELWYREGTESSHREMQVKSRRELGDRLLVLSECLWNR</sequence>
<feature type="domain" description="Exocyst complex component Sec8 N-terminal" evidence="6">
    <location>
        <begin position="113"/>
        <end position="252"/>
    </location>
</feature>
<comment type="similarity">
    <text evidence="4">Belongs to the SEC8 family.</text>
</comment>
<reference evidence="8 9" key="1">
    <citation type="submission" date="2024-09" db="EMBL/GenBank/DDBJ databases">
        <title>Rethinking Asexuality: The Enigmatic Case of Functional Sexual Genes in Lepraria (Stereocaulaceae).</title>
        <authorList>
            <person name="Doellman M."/>
            <person name="Sun Y."/>
            <person name="Barcenas-Pena A."/>
            <person name="Lumbsch H.T."/>
            <person name="Grewe F."/>
        </authorList>
    </citation>
    <scope>NUCLEOTIDE SEQUENCE [LARGE SCALE GENOMIC DNA]</scope>
    <source>
        <strain evidence="8 9">Mercado 3170</strain>
    </source>
</reference>
<evidence type="ECO:0000259" key="7">
    <source>
        <dbReference type="Pfam" id="PF20652"/>
    </source>
</evidence>
<accession>A0ABR3ZXS0</accession>
<feature type="region of interest" description="Disordered" evidence="5">
    <location>
        <begin position="1"/>
        <end position="111"/>
    </location>
</feature>
<gene>
    <name evidence="8" type="ORF">N7G274_008806</name>
</gene>
<evidence type="ECO:0000313" key="8">
    <source>
        <dbReference type="EMBL" id="KAL2038467.1"/>
    </source>
</evidence>
<feature type="domain" description="Exocyst complex component Sec8 middle helical bundle" evidence="7">
    <location>
        <begin position="369"/>
        <end position="621"/>
    </location>
</feature>
<dbReference type="Pfam" id="PF04048">
    <property type="entry name" value="Sec8_N"/>
    <property type="match status" value="1"/>
</dbReference>
<evidence type="ECO:0000313" key="9">
    <source>
        <dbReference type="Proteomes" id="UP001590950"/>
    </source>
</evidence>
<dbReference type="EMBL" id="JBEFKJ010000032">
    <property type="protein sequence ID" value="KAL2038467.1"/>
    <property type="molecule type" value="Genomic_DNA"/>
</dbReference>
<keyword evidence="1 4" id="KW-0813">Transport</keyword>
<keyword evidence="2 4" id="KW-0268">Exocytosis</keyword>
<name>A0ABR3ZXS0_9LECA</name>
<feature type="compositionally biased region" description="Polar residues" evidence="5">
    <location>
        <begin position="1"/>
        <end position="12"/>
    </location>
</feature>
<comment type="caution">
    <text evidence="8">The sequence shown here is derived from an EMBL/GenBank/DDBJ whole genome shotgun (WGS) entry which is preliminary data.</text>
</comment>
<feature type="compositionally biased region" description="Basic and acidic residues" evidence="5">
    <location>
        <begin position="15"/>
        <end position="30"/>
    </location>
</feature>
<dbReference type="InterPro" id="IPR048630">
    <property type="entry name" value="Sec8_M"/>
</dbReference>
<evidence type="ECO:0000256" key="3">
    <source>
        <dbReference type="ARBA" id="ARBA00022927"/>
    </source>
</evidence>
<dbReference type="InterPro" id="IPR007191">
    <property type="entry name" value="Sec8_exocyst_N"/>
</dbReference>
<feature type="compositionally biased region" description="Polar residues" evidence="5">
    <location>
        <begin position="52"/>
        <end position="68"/>
    </location>
</feature>
<dbReference type="PANTHER" id="PTHR14146:SF0">
    <property type="entry name" value="EXOCYST COMPLEX COMPONENT 4"/>
    <property type="match status" value="1"/>
</dbReference>
<comment type="function">
    <text evidence="4">Component of the exocyst complex involved in the docking of exocytic vesicles with fusion sites on the plasma membrane.</text>
</comment>
<evidence type="ECO:0000256" key="2">
    <source>
        <dbReference type="ARBA" id="ARBA00022483"/>
    </source>
</evidence>
<evidence type="ECO:0000256" key="5">
    <source>
        <dbReference type="SAM" id="MobiDB-lite"/>
    </source>
</evidence>